<accession>A0ABX1LWC0</accession>
<dbReference type="Pfam" id="PF01420">
    <property type="entry name" value="Methylase_S"/>
    <property type="match status" value="2"/>
</dbReference>
<keyword evidence="2" id="KW-0680">Restriction system</keyword>
<name>A0ABX1LWC0_9CYAN</name>
<dbReference type="SUPFAM" id="SSF116734">
    <property type="entry name" value="DNA methylase specificity domain"/>
    <property type="match status" value="2"/>
</dbReference>
<dbReference type="InterPro" id="IPR044946">
    <property type="entry name" value="Restrct_endonuc_typeI_TRD_sf"/>
</dbReference>
<evidence type="ECO:0000313" key="6">
    <source>
        <dbReference type="Proteomes" id="UP000738376"/>
    </source>
</evidence>
<dbReference type="EMBL" id="JAAVJL010000001">
    <property type="protein sequence ID" value="NMF58152.1"/>
    <property type="molecule type" value="Genomic_DNA"/>
</dbReference>
<organism evidence="5 6">
    <name type="scientific">Pseudanabaena yagii GIHE-NHR1</name>
    <dbReference type="NCBI Taxonomy" id="2722753"/>
    <lineage>
        <taxon>Bacteria</taxon>
        <taxon>Bacillati</taxon>
        <taxon>Cyanobacteriota</taxon>
        <taxon>Cyanophyceae</taxon>
        <taxon>Pseudanabaenales</taxon>
        <taxon>Pseudanabaenaceae</taxon>
        <taxon>Pseudanabaena</taxon>
        <taxon>Pseudanabaena yagii</taxon>
    </lineage>
</organism>
<proteinExistence type="inferred from homology"/>
<keyword evidence="5" id="KW-0540">Nuclease</keyword>
<protein>
    <submittedName>
        <fullName evidence="5">Restriction endonuclease</fullName>
    </submittedName>
</protein>
<evidence type="ECO:0000259" key="4">
    <source>
        <dbReference type="Pfam" id="PF01420"/>
    </source>
</evidence>
<dbReference type="PANTHER" id="PTHR30408:SF12">
    <property type="entry name" value="TYPE I RESTRICTION ENZYME MJAVIII SPECIFICITY SUBUNIT"/>
    <property type="match status" value="1"/>
</dbReference>
<dbReference type="InterPro" id="IPR052021">
    <property type="entry name" value="Type-I_RS_S_subunit"/>
</dbReference>
<dbReference type="GO" id="GO:0004519">
    <property type="term" value="F:endonuclease activity"/>
    <property type="evidence" value="ECO:0007669"/>
    <property type="project" value="UniProtKB-KW"/>
</dbReference>
<keyword evidence="3" id="KW-0238">DNA-binding</keyword>
<evidence type="ECO:0000313" key="5">
    <source>
        <dbReference type="EMBL" id="NMF58152.1"/>
    </source>
</evidence>
<dbReference type="InterPro" id="IPR000055">
    <property type="entry name" value="Restrct_endonuc_typeI_TRD"/>
</dbReference>
<dbReference type="CDD" id="cd17253">
    <property type="entry name" value="RMtype1_S_Eco933I-TRD2-CR2_like"/>
    <property type="match status" value="1"/>
</dbReference>
<evidence type="ECO:0000256" key="1">
    <source>
        <dbReference type="ARBA" id="ARBA00010923"/>
    </source>
</evidence>
<feature type="domain" description="Type I restriction modification DNA specificity" evidence="4">
    <location>
        <begin position="55"/>
        <end position="187"/>
    </location>
</feature>
<evidence type="ECO:0000256" key="3">
    <source>
        <dbReference type="ARBA" id="ARBA00023125"/>
    </source>
</evidence>
<gene>
    <name evidence="5" type="ORF">HC246_08980</name>
</gene>
<reference evidence="5 6" key="1">
    <citation type="submission" date="2020-03" db="EMBL/GenBank/DDBJ databases">
        <title>Draft Genome Sequence of 2-Methylisoborneol Producing Pseudanabaena yagii Strain GIHE-NHR1 Isolated from North Han River in South Korea.</title>
        <authorList>
            <person name="Jeong J."/>
        </authorList>
    </citation>
    <scope>NUCLEOTIDE SEQUENCE [LARGE SCALE GENOMIC DNA]</scope>
    <source>
        <strain evidence="5 6">GIHE-NHR1</strain>
    </source>
</reference>
<dbReference type="RefSeq" id="WP_169363088.1">
    <property type="nucleotide sequence ID" value="NZ_JAAVJL010000001.1"/>
</dbReference>
<sequence length="409" mass="46269">MKSNKSLPLSEAYWFQEGPGVRKWQFTDSGIKLLNVGNIEKNGTLNLEKTDRHLSKEEVAQKYSHFLVDEGDLVIASSGISFDDDGLLRTRGAFVEKHQLPLCLNTSTIRFKAVEGISELSFLRFWLDSREFRSQITKLVTGSAQQNFGPSHLKAIKIKLPPIAEQKRIAEILDRTQSLISKRKEAIAKLDTLTQSIFLEMFGDPVINPKGWNEDKTLGEVADIVSGITKGRKLNGQSVREVPYLAVVNVQDHKLDLSVIKTIEAKEDEIERYRLQVNDLVLTEGGDPDKLGRGTIWHGELPECIHQNHIFRVRIKLNELHPRFLMWLIGSKRGKSYFLKSAKQTTGIASINMTQLKGFPVLIPPLQLQKEFAQRVEAVEKLKATHRASLSQLEALFASLQHRAFRGEL</sequence>
<comment type="caution">
    <text evidence="5">The sequence shown here is derived from an EMBL/GenBank/DDBJ whole genome shotgun (WGS) entry which is preliminary data.</text>
</comment>
<dbReference type="PANTHER" id="PTHR30408">
    <property type="entry name" value="TYPE-1 RESTRICTION ENZYME ECOKI SPECIFICITY PROTEIN"/>
    <property type="match status" value="1"/>
</dbReference>
<keyword evidence="5" id="KW-0255">Endonuclease</keyword>
<dbReference type="Gene3D" id="3.90.220.20">
    <property type="entry name" value="DNA methylase specificity domains"/>
    <property type="match status" value="2"/>
</dbReference>
<keyword evidence="6" id="KW-1185">Reference proteome</keyword>
<feature type="domain" description="Type I restriction modification DNA specificity" evidence="4">
    <location>
        <begin position="209"/>
        <end position="394"/>
    </location>
</feature>
<comment type="similarity">
    <text evidence="1">Belongs to the type-I restriction system S methylase family.</text>
</comment>
<keyword evidence="5" id="KW-0378">Hydrolase</keyword>
<dbReference type="Proteomes" id="UP000738376">
    <property type="component" value="Unassembled WGS sequence"/>
</dbReference>
<evidence type="ECO:0000256" key="2">
    <source>
        <dbReference type="ARBA" id="ARBA00022747"/>
    </source>
</evidence>